<protein>
    <submittedName>
        <fullName evidence="2">Uncharacterized protein</fullName>
    </submittedName>
</protein>
<dbReference type="AlphaFoldDB" id="A0A916V0I4"/>
<accession>A0A916V0I4</accession>
<evidence type="ECO:0000313" key="3">
    <source>
        <dbReference type="Proteomes" id="UP000637423"/>
    </source>
</evidence>
<dbReference type="RefSeq" id="WP_188569164.1">
    <property type="nucleotide sequence ID" value="NZ_BMED01000008.1"/>
</dbReference>
<reference evidence="2" key="1">
    <citation type="journal article" date="2014" name="Int. J. Syst. Evol. Microbiol.">
        <title>Complete genome sequence of Corynebacterium casei LMG S-19264T (=DSM 44701T), isolated from a smear-ripened cheese.</title>
        <authorList>
            <consortium name="US DOE Joint Genome Institute (JGI-PGF)"/>
            <person name="Walter F."/>
            <person name="Albersmeier A."/>
            <person name="Kalinowski J."/>
            <person name="Ruckert C."/>
        </authorList>
    </citation>
    <scope>NUCLEOTIDE SEQUENCE</scope>
    <source>
        <strain evidence="2">CGMCC 1.10998</strain>
    </source>
</reference>
<dbReference type="EMBL" id="BMED01000008">
    <property type="protein sequence ID" value="GGC98710.1"/>
    <property type="molecule type" value="Genomic_DNA"/>
</dbReference>
<proteinExistence type="predicted"/>
<comment type="caution">
    <text evidence="2">The sequence shown here is derived from an EMBL/GenBank/DDBJ whole genome shotgun (WGS) entry which is preliminary data.</text>
</comment>
<evidence type="ECO:0000256" key="1">
    <source>
        <dbReference type="SAM" id="MobiDB-lite"/>
    </source>
</evidence>
<dbReference type="Proteomes" id="UP000637423">
    <property type="component" value="Unassembled WGS sequence"/>
</dbReference>
<evidence type="ECO:0000313" key="2">
    <source>
        <dbReference type="EMBL" id="GGC98710.1"/>
    </source>
</evidence>
<organism evidence="2 3">
    <name type="scientific">Undibacterium terreum</name>
    <dbReference type="NCBI Taxonomy" id="1224302"/>
    <lineage>
        <taxon>Bacteria</taxon>
        <taxon>Pseudomonadati</taxon>
        <taxon>Pseudomonadota</taxon>
        <taxon>Betaproteobacteria</taxon>
        <taxon>Burkholderiales</taxon>
        <taxon>Oxalobacteraceae</taxon>
        <taxon>Undibacterium</taxon>
    </lineage>
</organism>
<feature type="region of interest" description="Disordered" evidence="1">
    <location>
        <begin position="1"/>
        <end position="22"/>
    </location>
</feature>
<gene>
    <name evidence="2" type="ORF">GCM10011396_52810</name>
</gene>
<keyword evidence="3" id="KW-1185">Reference proteome</keyword>
<name>A0A916V0I4_9BURK</name>
<sequence length="107" mass="11773">MPGSPTSVQTRQLPRNPQSNSPSLYYAGGNVGLGYPLASCYFAVVSNDTEQHWSVAKTVRHFLEFSREAKARILADCTLQQRYSQDADTERHALAHTLSTLTGGHHA</sequence>
<reference evidence="2" key="2">
    <citation type="submission" date="2020-09" db="EMBL/GenBank/DDBJ databases">
        <authorList>
            <person name="Sun Q."/>
            <person name="Zhou Y."/>
        </authorList>
    </citation>
    <scope>NUCLEOTIDE SEQUENCE</scope>
    <source>
        <strain evidence="2">CGMCC 1.10998</strain>
    </source>
</reference>